<comment type="subunit">
    <text evidence="4">Associates with DNA double-strand breaks.</text>
</comment>
<evidence type="ECO:0000259" key="27">
    <source>
        <dbReference type="PROSITE" id="PS51189"/>
    </source>
</evidence>
<evidence type="ECO:0000256" key="5">
    <source>
        <dbReference type="ARBA" id="ARBA00012513"/>
    </source>
</evidence>
<keyword evidence="30" id="KW-1185">Reference proteome</keyword>
<name>A0A2P5ID86_DIAHE</name>
<evidence type="ECO:0000256" key="1">
    <source>
        <dbReference type="ARBA" id="ARBA00004123"/>
    </source>
</evidence>
<evidence type="ECO:0000256" key="13">
    <source>
        <dbReference type="ARBA" id="ARBA00022777"/>
    </source>
</evidence>
<evidence type="ECO:0000256" key="2">
    <source>
        <dbReference type="ARBA" id="ARBA00004574"/>
    </source>
</evidence>
<evidence type="ECO:0000256" key="11">
    <source>
        <dbReference type="ARBA" id="ARBA00022741"/>
    </source>
</evidence>
<organism evidence="29 30">
    <name type="scientific">Diaporthe helianthi</name>
    <dbReference type="NCBI Taxonomy" id="158607"/>
    <lineage>
        <taxon>Eukaryota</taxon>
        <taxon>Fungi</taxon>
        <taxon>Dikarya</taxon>
        <taxon>Ascomycota</taxon>
        <taxon>Pezizomycotina</taxon>
        <taxon>Sordariomycetes</taxon>
        <taxon>Sordariomycetidae</taxon>
        <taxon>Diaporthales</taxon>
        <taxon>Diaporthaceae</taxon>
        <taxon>Diaporthe</taxon>
    </lineage>
</organism>
<comment type="similarity">
    <text evidence="3">Belongs to the PI3/PI4-kinase family. ATM subfamily.</text>
</comment>
<dbReference type="PROSITE" id="PS51189">
    <property type="entry name" value="FAT"/>
    <property type="match status" value="1"/>
</dbReference>
<keyword evidence="12" id="KW-0227">DNA damage</keyword>
<keyword evidence="17" id="KW-0539">Nucleus</keyword>
<dbReference type="PROSITE" id="PS51190">
    <property type="entry name" value="FATC"/>
    <property type="match status" value="1"/>
</dbReference>
<evidence type="ECO:0000256" key="18">
    <source>
        <dbReference type="ARBA" id="ARBA00025079"/>
    </source>
</evidence>
<gene>
    <name evidence="29" type="ORF">DHEL01_v201154</name>
</gene>
<dbReference type="InterPro" id="IPR044107">
    <property type="entry name" value="PIKKc_ATM"/>
</dbReference>
<dbReference type="SMART" id="SM00146">
    <property type="entry name" value="PI3Kc"/>
    <property type="match status" value="1"/>
</dbReference>
<keyword evidence="10" id="KW-0808">Transferase</keyword>
<proteinExistence type="inferred from homology"/>
<evidence type="ECO:0000259" key="28">
    <source>
        <dbReference type="PROSITE" id="PS51190"/>
    </source>
</evidence>
<evidence type="ECO:0000256" key="20">
    <source>
        <dbReference type="ARBA" id="ARBA00030222"/>
    </source>
</evidence>
<dbReference type="GO" id="GO:0006325">
    <property type="term" value="P:chromatin organization"/>
    <property type="evidence" value="ECO:0007669"/>
    <property type="project" value="UniProtKB-KW"/>
</dbReference>
<evidence type="ECO:0000256" key="7">
    <source>
        <dbReference type="ARBA" id="ARBA00020288"/>
    </source>
</evidence>
<keyword evidence="14" id="KW-0067">ATP-binding</keyword>
<evidence type="ECO:0000259" key="26">
    <source>
        <dbReference type="PROSITE" id="PS50290"/>
    </source>
</evidence>
<dbReference type="InterPro" id="IPR003151">
    <property type="entry name" value="PIK-rel_kinase_FAT"/>
</dbReference>
<dbReference type="GO" id="GO:0005524">
    <property type="term" value="F:ATP binding"/>
    <property type="evidence" value="ECO:0007669"/>
    <property type="project" value="UniProtKB-KW"/>
</dbReference>
<comment type="subcellular location">
    <subcellularLocation>
        <location evidence="2">Chromosome</location>
        <location evidence="2">Telomere</location>
    </subcellularLocation>
    <subcellularLocation>
        <location evidence="1">Nucleus</location>
    </subcellularLocation>
</comment>
<dbReference type="InterPro" id="IPR038980">
    <property type="entry name" value="ATM_plant"/>
</dbReference>
<feature type="domain" description="FATC" evidence="28">
    <location>
        <begin position="2364"/>
        <end position="2396"/>
    </location>
</feature>
<dbReference type="Pfam" id="PF02260">
    <property type="entry name" value="FATC"/>
    <property type="match status" value="1"/>
</dbReference>
<keyword evidence="11" id="KW-0547">Nucleotide-binding</keyword>
<dbReference type="GO" id="GO:0000781">
    <property type="term" value="C:chromosome, telomeric region"/>
    <property type="evidence" value="ECO:0007669"/>
    <property type="project" value="UniProtKB-SubCell"/>
</dbReference>
<evidence type="ECO:0000256" key="12">
    <source>
        <dbReference type="ARBA" id="ARBA00022763"/>
    </source>
</evidence>
<sequence>MADICGPAALLDSSLVFMHCLANTRNSMVPSASQKTSSFIIRWVFTTWRPSEATYASSLASNMVPIDLVNLLLLCCGVSQFEIPTQMGLVGGSLSQFWKCYNDTIPMTRYLLLLSEDDAAGRNKHLVQPSLGGDGGQFSELDEISISQPSSSQTSKTLVLDLLHPKLVEFVEMLEPASKTGARRVDGAMMHLSSDRLRSMVACLISGSILLSHLEVAENRGTNDVNTLLSSLWERVFRMVASSRSTESFELLLTMLAPYVPPLDSLRVQQFCSKEPHLLQLFANLSGMIDEQRNQQRATQDFDAMDVDDEFETRDRRKKPGDEGFTSPRTKVASSMSANAFFETTKARFQLFSEYFSDPGKVGLIPDLFMDKFLSLEDDQFLLCRDFLVELLQSDLGNISNYATDIVEQIAAIVFKDHYKTCEVALCTLVDVLLSFAPVWSMGEGDADVVNPFVDLYNLLVKSAWPNNLMSPEVQVSYSELLLHLWGTNAQFHKDKKSLVSPPHKTLLSTPESLIETRAEIRDPRPGPLWQGCMRAKFYIAPRLTTIFEFFVVSTHEDIFVDILQALPTDPGVMEGIGLRVFVLAGLGCKCPTLLRRSVYHIVETSGKVVGSAKYATRGMKMVSLARSLKSPQELFQLFAPQLLYTWLEKDSFEDIPFSIFGFPSLDDLLQRSNIEATAHMIMRCQDEAVNGLASRLKVTSVELVEKGFSKIMAYSIMHDLSTSKDSSTSSEFRVRNLLGKEPYLERIYHTFADIIGHFCDLIDQEDVVEDSWRKDETFAYAADFMDQIKSCGQSSTSLGPNQQPMFKGKYLARAISHLVRRTSYDVMSIWTPPLVTSVARRLLNTIHPALGPLHALSVIRKVRMLVCLAGVQTTSLYPLEMLLRSIRPLLSDSQCADEALAMSNWLISQGRSSLAQTPSFLAGYALSTLASLRMFLESSQASSTEESQFKSTVSKAQSFHVWFVKLLRGYGSNSAAFKSDTQAQAFKAIIESASNIRSSGNSQKDTQESRLLLEILKDAEQEDQLLNESARDLALRMLCGEFKIPKSNRDDIIGTDEDARAHGPMIWKSCKAVNSSKEYLTWAGRVVGTSYAASGSIPRDVLRESQLSSYQRTMGINGDSVHGLLRLLAKLTLRDNSIHAGLAESALRQIVSHASSTEDHDLIADCSRSLPENLLASSDWLLYQTPPTDGGGGRHASAAVLEAKSIESSTWAQDIAIHLACSVEGNAVLTTLPSILGEIVGFAEQALPFIAHLALLGELNSQRPLKRGLSAAFKGWLKSSSPAASDNIKLVINVILHLRTRPFPNEGSIADRSHWLDLDLACVAEAATGCGMFKVALLFAELSSSETARSSRRSSAARETEDSSETLLKVFENIDDPDAYYGLNRTASLSNVLARLEFEKEGGKSLAFRGSQYDSHLRLRDSEADRDGQSLVQILSGLGLAGLSNSLLQVQQHHDDSASLDSTFTTARRLEIWNLPAPPGLENHAATSYRAYQSIYRAVDMDPARLAVQDGLATTMKRLATKDLRVSDLRQHLGTLAALTELDTVLGVTNFVELEKVLADFEARSTWMMSGRYDDVSQILSHRETTFSVLGQKDMLRSTLNVTSPDARLVEVRSMLLSSNIYRFHHARQESLNLSTKLTDLVGSSEAIGLNIEAAVSLETANSFWDYGEMIPSIRLLQGLQGNPSSLKKQSIPVTHADLLSKIGYQVSVAKLETADSIQKKYLEPALKELKGKSSGKEAGQVFHQFAVFCDEQLQDPDMLQDLGRLQRLVQTKADEVQHYKKEHRSAKNSQLKEQYDRYQRTAEKYLLLDQTELQRTQRTRNEFVKLSLENYLQSLSASDDHDSDALRFTALWLERSETDVANAAVHSLLRNVPTRKFASLMNQLSSRLQLDKTHFQTLLRDLVCRICFDHPYHGMYQIWSGIRANPNAEDEVAQLRKSAATKLTEEFERQKCSVAVTWDAIKKACGCYHYLAKEKSERYRSGARIKVQDSPYASTLSRCLARYFIPPPTMEIELRADRNYSTLPVIERLEPTMSIASGVSAPKIITVVASNGQRYKQLVKGGNDDLRQDAIMEQVFAAVSSLLKQHRATRQRNLGIRTYKVLPLTNRSGLIEFVANTIPLHDWLMPAHERYYPKDMKGHVCRKEISNVASRTNDVRVSAYRKVAEKFHPVMRYFFIESFPDPDDWYVKRLAYTRTTAAISILGHVLGLGDRHGHNILLDQKTGEVVHIDLGVAFESGRILPVPEVVPFRMTRDVVDGMGVTKTDGVFRRCCEFTLDALREETYSIMTILDVLRYDPLYSWSSTPMRLAKLQGAARRAEEDQEGNGEGGDAGAGGADTRKKTVVNEPSEADRALEVVRKKLTKTLSVTATVNDLINQATDERNLAVLYSGWAAYA</sequence>
<evidence type="ECO:0000313" key="29">
    <source>
        <dbReference type="EMBL" id="POS80455.1"/>
    </source>
</evidence>
<evidence type="ECO:0000256" key="4">
    <source>
        <dbReference type="ARBA" id="ARBA00011370"/>
    </source>
</evidence>
<dbReference type="PROSITE" id="PS50290">
    <property type="entry name" value="PI3_4_KINASE_3"/>
    <property type="match status" value="1"/>
</dbReference>
<evidence type="ECO:0000256" key="24">
    <source>
        <dbReference type="ARBA" id="ARBA00048679"/>
    </source>
</evidence>
<evidence type="ECO:0000256" key="14">
    <source>
        <dbReference type="ARBA" id="ARBA00022840"/>
    </source>
</evidence>
<evidence type="ECO:0000256" key="6">
    <source>
        <dbReference type="ARBA" id="ARBA00014619"/>
    </source>
</evidence>
<dbReference type="SUPFAM" id="SSF56112">
    <property type="entry name" value="Protein kinase-like (PK-like)"/>
    <property type="match status" value="1"/>
</dbReference>
<dbReference type="CDD" id="cd05171">
    <property type="entry name" value="PIKKc_ATM"/>
    <property type="match status" value="1"/>
</dbReference>
<evidence type="ECO:0000256" key="21">
    <source>
        <dbReference type="ARBA" id="ARBA00031460"/>
    </source>
</evidence>
<keyword evidence="13" id="KW-0418">Kinase</keyword>
<keyword evidence="15" id="KW-0156">Chromatin regulator</keyword>
<feature type="domain" description="FAT" evidence="27">
    <location>
        <begin position="1323"/>
        <end position="1926"/>
    </location>
</feature>
<dbReference type="InterPro" id="IPR018936">
    <property type="entry name" value="PI3/4_kinase_CS"/>
</dbReference>
<dbReference type="PROSITE" id="PS00916">
    <property type="entry name" value="PI3_4_KINASE_2"/>
    <property type="match status" value="1"/>
</dbReference>
<evidence type="ECO:0000256" key="16">
    <source>
        <dbReference type="ARBA" id="ARBA00022895"/>
    </source>
</evidence>
<dbReference type="SMART" id="SM01343">
    <property type="entry name" value="FATC"/>
    <property type="match status" value="1"/>
</dbReference>
<evidence type="ECO:0000256" key="9">
    <source>
        <dbReference type="ARBA" id="ARBA00022527"/>
    </source>
</evidence>
<dbReference type="InterPro" id="IPR014009">
    <property type="entry name" value="PIK_FAT"/>
</dbReference>
<dbReference type="PROSITE" id="PS00915">
    <property type="entry name" value="PI3_4_KINASE_1"/>
    <property type="match status" value="1"/>
</dbReference>
<comment type="catalytic activity">
    <reaction evidence="24">
        <text>L-seryl-[protein] + ATP = O-phospho-L-seryl-[protein] + ADP + H(+)</text>
        <dbReference type="Rhea" id="RHEA:17989"/>
        <dbReference type="Rhea" id="RHEA-COMP:9863"/>
        <dbReference type="Rhea" id="RHEA-COMP:11604"/>
        <dbReference type="ChEBI" id="CHEBI:15378"/>
        <dbReference type="ChEBI" id="CHEBI:29999"/>
        <dbReference type="ChEBI" id="CHEBI:30616"/>
        <dbReference type="ChEBI" id="CHEBI:83421"/>
        <dbReference type="ChEBI" id="CHEBI:456216"/>
        <dbReference type="EC" id="2.7.11.1"/>
    </reaction>
</comment>
<dbReference type="Gene3D" id="3.30.1010.10">
    <property type="entry name" value="Phosphatidylinositol 3-kinase Catalytic Subunit, Chain A, domain 4"/>
    <property type="match status" value="1"/>
</dbReference>
<comment type="caution">
    <text evidence="29">The sequence shown here is derived from an EMBL/GenBank/DDBJ whole genome shotgun (WGS) entry which is preliminary data.</text>
</comment>
<dbReference type="EC" id="2.7.11.1" evidence="5"/>
<dbReference type="Proteomes" id="UP000094444">
    <property type="component" value="Unassembled WGS sequence"/>
</dbReference>
<feature type="region of interest" description="Disordered" evidence="25">
    <location>
        <begin position="309"/>
        <end position="329"/>
    </location>
</feature>
<dbReference type="InParanoid" id="A0A2P5ID86"/>
<evidence type="ECO:0000256" key="8">
    <source>
        <dbReference type="ARBA" id="ARBA00022454"/>
    </source>
</evidence>
<evidence type="ECO:0000256" key="23">
    <source>
        <dbReference type="ARBA" id="ARBA00047899"/>
    </source>
</evidence>
<dbReference type="OrthoDB" id="381190at2759"/>
<evidence type="ECO:0000256" key="10">
    <source>
        <dbReference type="ARBA" id="ARBA00022679"/>
    </source>
</evidence>
<accession>A0A2P5ID86</accession>
<dbReference type="GO" id="GO:0004674">
    <property type="term" value="F:protein serine/threonine kinase activity"/>
    <property type="evidence" value="ECO:0007669"/>
    <property type="project" value="UniProtKB-KW"/>
</dbReference>
<dbReference type="PANTHER" id="PTHR37079">
    <property type="entry name" value="SERINE/THREONINE-PROTEIN KINASE ATM"/>
    <property type="match status" value="1"/>
</dbReference>
<dbReference type="GO" id="GO:0035556">
    <property type="term" value="P:intracellular signal transduction"/>
    <property type="evidence" value="ECO:0007669"/>
    <property type="project" value="UniProtKB-ARBA"/>
</dbReference>
<evidence type="ECO:0000256" key="19">
    <source>
        <dbReference type="ARBA" id="ARBA00030020"/>
    </source>
</evidence>
<keyword evidence="8" id="KW-0158">Chromosome</keyword>
<dbReference type="InterPro" id="IPR000403">
    <property type="entry name" value="PI3/4_kinase_cat_dom"/>
</dbReference>
<comment type="catalytic activity">
    <reaction evidence="23">
        <text>L-threonyl-[protein] + ATP = O-phospho-L-threonyl-[protein] + ADP + H(+)</text>
        <dbReference type="Rhea" id="RHEA:46608"/>
        <dbReference type="Rhea" id="RHEA-COMP:11060"/>
        <dbReference type="Rhea" id="RHEA-COMP:11605"/>
        <dbReference type="ChEBI" id="CHEBI:15378"/>
        <dbReference type="ChEBI" id="CHEBI:30013"/>
        <dbReference type="ChEBI" id="CHEBI:30616"/>
        <dbReference type="ChEBI" id="CHEBI:61977"/>
        <dbReference type="ChEBI" id="CHEBI:456216"/>
        <dbReference type="EC" id="2.7.11.1"/>
    </reaction>
</comment>
<evidence type="ECO:0000256" key="25">
    <source>
        <dbReference type="SAM" id="MobiDB-lite"/>
    </source>
</evidence>
<dbReference type="InterPro" id="IPR003152">
    <property type="entry name" value="FATC_dom"/>
</dbReference>
<protein>
    <recommendedName>
        <fullName evidence="6">Serine/threonine-protein kinase TEL1</fullName>
        <ecNumber evidence="5">2.7.11.1</ecNumber>
    </recommendedName>
    <alternativeName>
        <fullName evidence="19">ATM homolog</fullName>
    </alternativeName>
    <alternativeName>
        <fullName evidence="21 22">DNA-damage checkpoint kinase TEL1</fullName>
    </alternativeName>
    <alternativeName>
        <fullName evidence="7">Serine/threonine-protein kinase tel1</fullName>
    </alternativeName>
    <alternativeName>
        <fullName evidence="20">Telomere length regulation protein 1</fullName>
    </alternativeName>
</protein>
<dbReference type="Pfam" id="PF02259">
    <property type="entry name" value="FAT"/>
    <property type="match status" value="1"/>
</dbReference>
<evidence type="ECO:0000256" key="22">
    <source>
        <dbReference type="ARBA" id="ARBA00032467"/>
    </source>
</evidence>
<evidence type="ECO:0000256" key="17">
    <source>
        <dbReference type="ARBA" id="ARBA00023242"/>
    </source>
</evidence>
<evidence type="ECO:0000256" key="15">
    <source>
        <dbReference type="ARBA" id="ARBA00022853"/>
    </source>
</evidence>
<reference evidence="29" key="1">
    <citation type="submission" date="2017-09" db="EMBL/GenBank/DDBJ databases">
        <title>Polyketide synthases of a Diaporthe helianthi virulent isolate.</title>
        <authorList>
            <person name="Baroncelli R."/>
        </authorList>
    </citation>
    <scope>NUCLEOTIDE SEQUENCE [LARGE SCALE GENOMIC DNA]</scope>
    <source>
        <strain evidence="29">7/96</strain>
    </source>
</reference>
<feature type="domain" description="PI3K/PI4K catalytic" evidence="26">
    <location>
        <begin position="2031"/>
        <end position="2342"/>
    </location>
</feature>
<keyword evidence="16" id="KW-0779">Telomere</keyword>
<comment type="function">
    <text evidence="18">Serine/threonine protein kinase which activates checkpoint signaling upon genotoxic stresses such as ionizing radiation (IR), ultraviolet light (UV), or DNA replication stalling, thereby acting as a DNA damage sensor. Recognizes the substrate consensus sequence [ST]-Q. Phosphorylates histone H2A to form H2AS128ph (gamma-H2A) at sites of DNA damage, involved in the regulation of DNA damage response mechanism. Required for the control of telomere length and genome stability.</text>
</comment>
<dbReference type="EMBL" id="MAVT02000050">
    <property type="protein sequence ID" value="POS80455.1"/>
    <property type="molecule type" value="Genomic_DNA"/>
</dbReference>
<evidence type="ECO:0000313" key="30">
    <source>
        <dbReference type="Proteomes" id="UP000094444"/>
    </source>
</evidence>
<feature type="compositionally biased region" description="Gly residues" evidence="25">
    <location>
        <begin position="2326"/>
        <end position="2336"/>
    </location>
</feature>
<evidence type="ECO:0000256" key="3">
    <source>
        <dbReference type="ARBA" id="ARBA00010769"/>
    </source>
</evidence>
<dbReference type="InterPro" id="IPR011009">
    <property type="entry name" value="Kinase-like_dom_sf"/>
</dbReference>
<dbReference type="PANTHER" id="PTHR37079:SF4">
    <property type="entry name" value="SERINE_THREONINE-PROTEIN KINASE ATM"/>
    <property type="match status" value="1"/>
</dbReference>
<feature type="region of interest" description="Disordered" evidence="25">
    <location>
        <begin position="2313"/>
        <end position="2349"/>
    </location>
</feature>
<dbReference type="STRING" id="158607.A0A2P5ID86"/>
<keyword evidence="9" id="KW-0723">Serine/threonine-protein kinase</keyword>
<dbReference type="FunFam" id="3.30.1010.10:FF:000019">
    <property type="entry name" value="Serine/threonine-protein kinase Tel1"/>
    <property type="match status" value="1"/>
</dbReference>
<dbReference type="GO" id="GO:0005634">
    <property type="term" value="C:nucleus"/>
    <property type="evidence" value="ECO:0007669"/>
    <property type="project" value="UniProtKB-SubCell"/>
</dbReference>
<dbReference type="Pfam" id="PF00454">
    <property type="entry name" value="PI3_PI4_kinase"/>
    <property type="match status" value="1"/>
</dbReference>
<dbReference type="Gene3D" id="1.10.1070.11">
    <property type="entry name" value="Phosphatidylinositol 3-/4-kinase, catalytic domain"/>
    <property type="match status" value="1"/>
</dbReference>
<dbReference type="InterPro" id="IPR036940">
    <property type="entry name" value="PI3/4_kinase_cat_sf"/>
</dbReference>
<dbReference type="GO" id="GO:0006281">
    <property type="term" value="P:DNA repair"/>
    <property type="evidence" value="ECO:0007669"/>
    <property type="project" value="InterPro"/>
</dbReference>